<organism evidence="1 2">
    <name type="scientific">Aminobacter niigataensis</name>
    <dbReference type="NCBI Taxonomy" id="83265"/>
    <lineage>
        <taxon>Bacteria</taxon>
        <taxon>Pseudomonadati</taxon>
        <taxon>Pseudomonadota</taxon>
        <taxon>Alphaproteobacteria</taxon>
        <taxon>Hyphomicrobiales</taxon>
        <taxon>Phyllobacteriaceae</taxon>
        <taxon>Aminobacter</taxon>
    </lineage>
</organism>
<evidence type="ECO:0000313" key="1">
    <source>
        <dbReference type="EMBL" id="MBB4653155.1"/>
    </source>
</evidence>
<gene>
    <name evidence="1" type="ORF">GGQ99_004940</name>
</gene>
<reference evidence="1 2" key="1">
    <citation type="submission" date="2020-08" db="EMBL/GenBank/DDBJ databases">
        <title>Genomic Encyclopedia of Type Strains, Phase IV (KMG-IV): sequencing the most valuable type-strain genomes for metagenomic binning, comparative biology and taxonomic classification.</title>
        <authorList>
            <person name="Goeker M."/>
        </authorList>
    </citation>
    <scope>NUCLEOTIDE SEQUENCE [LARGE SCALE GENOMIC DNA]</scope>
    <source>
        <strain evidence="1 2">DSM 7050</strain>
    </source>
</reference>
<dbReference type="Proteomes" id="UP000539538">
    <property type="component" value="Unassembled WGS sequence"/>
</dbReference>
<protein>
    <submittedName>
        <fullName evidence="1">Uncharacterized protein</fullName>
    </submittedName>
</protein>
<evidence type="ECO:0000313" key="2">
    <source>
        <dbReference type="Proteomes" id="UP000539538"/>
    </source>
</evidence>
<sequence length="123" mass="13527">MVVKTLVIAPEYVSFYVAGRREVTPPIDLDYGRIAATRECITVPSLYSNDGDTTVVVGPLSELNQTLTPDHDGLLDTPHRLLMLSDALIDIADIPVSSTRTHIRIWVNHPTQPDHVVIGWADG</sequence>
<dbReference type="RefSeq" id="WP_183264530.1">
    <property type="nucleotide sequence ID" value="NZ_BAAAVZ010000021.1"/>
</dbReference>
<proteinExistence type="predicted"/>
<name>A0ABR6L8T8_9HYPH</name>
<comment type="caution">
    <text evidence="1">The sequence shown here is derived from an EMBL/GenBank/DDBJ whole genome shotgun (WGS) entry which is preliminary data.</text>
</comment>
<dbReference type="EMBL" id="JACHOT010000010">
    <property type="protein sequence ID" value="MBB4653155.1"/>
    <property type="molecule type" value="Genomic_DNA"/>
</dbReference>
<keyword evidence="2" id="KW-1185">Reference proteome</keyword>
<accession>A0ABR6L8T8</accession>